<dbReference type="STRING" id="634771.SAMN04488128_101143"/>
<keyword evidence="5" id="KW-0998">Cell outer membrane</keyword>
<organism evidence="8 9">
    <name type="scientific">Chitinophaga eiseniae</name>
    <dbReference type="NCBI Taxonomy" id="634771"/>
    <lineage>
        <taxon>Bacteria</taxon>
        <taxon>Pseudomonadati</taxon>
        <taxon>Bacteroidota</taxon>
        <taxon>Chitinophagia</taxon>
        <taxon>Chitinophagales</taxon>
        <taxon>Chitinophagaceae</taxon>
        <taxon>Chitinophaga</taxon>
    </lineage>
</organism>
<dbReference type="EMBL" id="FUWZ01000001">
    <property type="protein sequence ID" value="SJZ42288.1"/>
    <property type="molecule type" value="Genomic_DNA"/>
</dbReference>
<evidence type="ECO:0000256" key="1">
    <source>
        <dbReference type="ARBA" id="ARBA00004442"/>
    </source>
</evidence>
<dbReference type="Proteomes" id="UP000190367">
    <property type="component" value="Unassembled WGS sequence"/>
</dbReference>
<keyword evidence="9" id="KW-1185">Reference proteome</keyword>
<dbReference type="InterPro" id="IPR033985">
    <property type="entry name" value="SusD-like_N"/>
</dbReference>
<evidence type="ECO:0000259" key="7">
    <source>
        <dbReference type="Pfam" id="PF14322"/>
    </source>
</evidence>
<keyword evidence="4" id="KW-0472">Membrane</keyword>
<dbReference type="SUPFAM" id="SSF48452">
    <property type="entry name" value="TPR-like"/>
    <property type="match status" value="1"/>
</dbReference>
<dbReference type="PROSITE" id="PS51257">
    <property type="entry name" value="PROKAR_LIPOPROTEIN"/>
    <property type="match status" value="1"/>
</dbReference>
<evidence type="ECO:0000313" key="9">
    <source>
        <dbReference type="Proteomes" id="UP000190367"/>
    </source>
</evidence>
<feature type="domain" description="RagB/SusD" evidence="6">
    <location>
        <begin position="306"/>
        <end position="522"/>
    </location>
</feature>
<proteinExistence type="inferred from homology"/>
<comment type="similarity">
    <text evidence="2">Belongs to the SusD family.</text>
</comment>
<dbReference type="RefSeq" id="WP_078668483.1">
    <property type="nucleotide sequence ID" value="NZ_FUWZ01000001.1"/>
</dbReference>
<evidence type="ECO:0000313" key="8">
    <source>
        <dbReference type="EMBL" id="SJZ42288.1"/>
    </source>
</evidence>
<dbReference type="GO" id="GO:0009279">
    <property type="term" value="C:cell outer membrane"/>
    <property type="evidence" value="ECO:0007669"/>
    <property type="project" value="UniProtKB-SubCell"/>
</dbReference>
<dbReference type="AlphaFoldDB" id="A0A1T4KIP7"/>
<dbReference type="Pfam" id="PF14322">
    <property type="entry name" value="SusD-like_3"/>
    <property type="match status" value="1"/>
</dbReference>
<dbReference type="Gene3D" id="1.25.40.390">
    <property type="match status" value="1"/>
</dbReference>
<keyword evidence="3" id="KW-0732">Signal</keyword>
<evidence type="ECO:0000256" key="2">
    <source>
        <dbReference type="ARBA" id="ARBA00006275"/>
    </source>
</evidence>
<evidence type="ECO:0000256" key="3">
    <source>
        <dbReference type="ARBA" id="ARBA00022729"/>
    </source>
</evidence>
<dbReference type="InterPro" id="IPR011990">
    <property type="entry name" value="TPR-like_helical_dom_sf"/>
</dbReference>
<dbReference type="CDD" id="cd08977">
    <property type="entry name" value="SusD"/>
    <property type="match status" value="1"/>
</dbReference>
<evidence type="ECO:0000256" key="4">
    <source>
        <dbReference type="ARBA" id="ARBA00023136"/>
    </source>
</evidence>
<gene>
    <name evidence="8" type="ORF">SAMN04488128_101143</name>
</gene>
<reference evidence="9" key="1">
    <citation type="submission" date="2017-02" db="EMBL/GenBank/DDBJ databases">
        <authorList>
            <person name="Varghese N."/>
            <person name="Submissions S."/>
        </authorList>
    </citation>
    <scope>NUCLEOTIDE SEQUENCE [LARGE SCALE GENOMIC DNA]</scope>
    <source>
        <strain evidence="9">DSM 22224</strain>
    </source>
</reference>
<comment type="subcellular location">
    <subcellularLocation>
        <location evidence="1">Cell outer membrane</location>
    </subcellularLocation>
</comment>
<evidence type="ECO:0000259" key="6">
    <source>
        <dbReference type="Pfam" id="PF07980"/>
    </source>
</evidence>
<evidence type="ECO:0000256" key="5">
    <source>
        <dbReference type="ARBA" id="ARBA00023237"/>
    </source>
</evidence>
<accession>A0A1T4KIP7</accession>
<sequence length="522" mass="57921">MKRNIIRKTIQLALCGAMLIGAGSGCKKFLEETDPSNLSPDSYFTLPEHADAAIFAAYARLRFVGEGAGIFTNNYAFLDAATGTVITKTAQNSDLNNLLGLVYDGDNLQIGNWWKGIYREIAQANLVLDNVPKINPMDEAARKKVMGEAYFLRAWSYFYAVRLWGDVPLVLKSQTPASTDFAPSRTSTEEVYKAIVDDLQKAEAAGLPWKDNTGRASTAAIKALLAKVYLTMAGFPLSKGQAYYKLAADKAKEVIDYANANPSEIGLFTSYNDLHSVGSNNKLELLFQVQYLSGVAENPVQTTMLPNNAQPDISAKGSGQGTYVPSLSFYNSYKKFEPTDKRPDQQQFFYNYYFFKGNGDTIKLGTPYIYKFFDAICHGAPGKPGTGISNLNLTLIRYAEVLLTYAEAQNRADGSANAMAYTALNAVRVRAGLPAKAGLGQAEFEQTVWRERWHELCYEGVVWFDMVRLRKVYNEDTNGFDDFIGHVNKANNATLAKKHLLYPLPVFEMKNNPNLKPQNEGY</sequence>
<dbReference type="OrthoDB" id="5694214at2"/>
<dbReference type="Pfam" id="PF07980">
    <property type="entry name" value="SusD_RagB"/>
    <property type="match status" value="1"/>
</dbReference>
<feature type="domain" description="SusD-like N-terminal" evidence="7">
    <location>
        <begin position="28"/>
        <end position="230"/>
    </location>
</feature>
<dbReference type="InterPro" id="IPR012944">
    <property type="entry name" value="SusD_RagB_dom"/>
</dbReference>
<protein>
    <submittedName>
        <fullName evidence="8">SusD family protein</fullName>
    </submittedName>
</protein>
<name>A0A1T4KIP7_9BACT</name>